<evidence type="ECO:0000256" key="1">
    <source>
        <dbReference type="ARBA" id="ARBA00007547"/>
    </source>
</evidence>
<dbReference type="FunFam" id="1.10.150.50:FF:000017">
    <property type="entry name" value="Liprin-beta-1 isoform 1"/>
    <property type="match status" value="1"/>
</dbReference>
<keyword evidence="2" id="KW-0597">Phosphoprotein</keyword>
<dbReference type="Pfam" id="PF26022">
    <property type="entry name" value="CC_Liprin_beta"/>
    <property type="match status" value="1"/>
</dbReference>
<dbReference type="Proteomes" id="UP000558164">
    <property type="component" value="Unassembled WGS sequence"/>
</dbReference>
<evidence type="ECO:0000256" key="4">
    <source>
        <dbReference type="ARBA" id="ARBA00023054"/>
    </source>
</evidence>
<comment type="function">
    <text evidence="5">May regulate the disassembly of focal adhesions. Did not bind receptor-like tyrosine phosphatases type 2A.</text>
</comment>
<organism evidence="9 10">
    <name type="scientific">Leptocoma aspasia</name>
    <dbReference type="NCBI Taxonomy" id="2585812"/>
    <lineage>
        <taxon>Eukaryota</taxon>
        <taxon>Metazoa</taxon>
        <taxon>Chordata</taxon>
        <taxon>Craniata</taxon>
        <taxon>Vertebrata</taxon>
        <taxon>Euteleostomi</taxon>
        <taxon>Archelosauria</taxon>
        <taxon>Archosauria</taxon>
        <taxon>Dinosauria</taxon>
        <taxon>Saurischia</taxon>
        <taxon>Theropoda</taxon>
        <taxon>Coelurosauria</taxon>
        <taxon>Aves</taxon>
        <taxon>Neognathae</taxon>
        <taxon>Neoaves</taxon>
        <taxon>Telluraves</taxon>
        <taxon>Australaves</taxon>
        <taxon>Passeriformes</taxon>
        <taxon>Passeroidea</taxon>
        <taxon>Nectariniidae</taxon>
        <taxon>Leptocoma</taxon>
    </lineage>
</organism>
<evidence type="ECO:0000256" key="2">
    <source>
        <dbReference type="ARBA" id="ARBA00022553"/>
    </source>
</evidence>
<comment type="similarity">
    <text evidence="1">Belongs to the liprin family. Liprin-beta subfamily.</text>
</comment>
<evidence type="ECO:0000259" key="8">
    <source>
        <dbReference type="PROSITE" id="PS50105"/>
    </source>
</evidence>
<feature type="region of interest" description="Disordered" evidence="7">
    <location>
        <begin position="490"/>
        <end position="534"/>
    </location>
</feature>
<feature type="non-terminal residue" evidence="9">
    <location>
        <position position="956"/>
    </location>
</feature>
<dbReference type="InterPro" id="IPR037617">
    <property type="entry name" value="LIPB1/2_SAM_1"/>
</dbReference>
<feature type="coiled-coil region" evidence="6">
    <location>
        <begin position="79"/>
        <end position="141"/>
    </location>
</feature>
<dbReference type="FunFam" id="1.10.150.50:FF:000005">
    <property type="entry name" value="Liprin-beta-1 isoform 1"/>
    <property type="match status" value="1"/>
</dbReference>
<dbReference type="AlphaFoldDB" id="A0A7L0VIS3"/>
<name>A0A7L0VIS3_9PASE</name>
<dbReference type="EMBL" id="VXAX01005969">
    <property type="protein sequence ID" value="NXL78913.1"/>
    <property type="molecule type" value="Genomic_DNA"/>
</dbReference>
<dbReference type="GO" id="GO:0005829">
    <property type="term" value="C:cytosol"/>
    <property type="evidence" value="ECO:0007669"/>
    <property type="project" value="UniProtKB-ARBA"/>
</dbReference>
<dbReference type="CDD" id="cd09569">
    <property type="entry name" value="SAM_liprin-beta1_2_repeat3"/>
    <property type="match status" value="1"/>
</dbReference>
<comment type="caution">
    <text evidence="9">The sequence shown here is derived from an EMBL/GenBank/DDBJ whole genome shotgun (WGS) entry which is preliminary data.</text>
</comment>
<accession>A0A7L0VIS3</accession>
<dbReference type="Gene3D" id="1.10.150.50">
    <property type="entry name" value="Transcription Factor, Ets-1"/>
    <property type="match status" value="3"/>
</dbReference>
<evidence type="ECO:0000313" key="10">
    <source>
        <dbReference type="Proteomes" id="UP000558164"/>
    </source>
</evidence>
<feature type="region of interest" description="Disordered" evidence="7">
    <location>
        <begin position="441"/>
        <end position="468"/>
    </location>
</feature>
<dbReference type="InterPro" id="IPR029515">
    <property type="entry name" value="Liprin"/>
</dbReference>
<dbReference type="GO" id="GO:0048786">
    <property type="term" value="C:presynaptic active zone"/>
    <property type="evidence" value="ECO:0007669"/>
    <property type="project" value="TreeGrafter"/>
</dbReference>
<reference evidence="9 10" key="1">
    <citation type="submission" date="2019-09" db="EMBL/GenBank/DDBJ databases">
        <title>Bird 10,000 Genomes (B10K) Project - Family phase.</title>
        <authorList>
            <person name="Zhang G."/>
        </authorList>
    </citation>
    <scope>NUCLEOTIDE SEQUENCE [LARGE SCALE GENOMIC DNA]</scope>
    <source>
        <strain evidence="9">B10K-DU-001-35</strain>
        <tissue evidence="9">Muscle</tissue>
    </source>
</reference>
<proteinExistence type="inferred from homology"/>
<dbReference type="SMART" id="SM00454">
    <property type="entry name" value="SAM"/>
    <property type="match status" value="3"/>
</dbReference>
<dbReference type="CDD" id="cd09563">
    <property type="entry name" value="SAM_liprin-beta1_2_repeat1"/>
    <property type="match status" value="1"/>
</dbReference>
<keyword evidence="4 6" id="KW-0175">Coiled coil</keyword>
<evidence type="ECO:0000256" key="7">
    <source>
        <dbReference type="SAM" id="MobiDB-lite"/>
    </source>
</evidence>
<sequence length="956" mass="108285">AGSKALEYSNGIFDCQSPTSPFMGGLRVLHLVEDLRGLLEMMETDEREGLRCQVPDSTAEALIEWLQSQMTNGHISGNGDVYQERLARLENDKESLVLQVSVLTDQVEAQGEKIRDLEFCLEEHREKLNATEEMLQQELLSRTTLETQKLDLMAEISTLKLKLTSVEKDRLDYEDRFRDTEDLIQEINELRLRVGEMDNERLQYEKKLKTTKDELSALKDKLEQKEAEVKRLHEKLVCKLKGEGIEILDRDIEVQKMKKAVESLMAANEEKDRKIEELRQSLNRYKKVQDMVILAQGKKGKESESEDLNSGSVSTGLLDTPSLTDPEKSPSPTPVTASPIHDEFNMNIHEENSLQIHTSILQISMPSFSSTSKSSETVAERLKTHPRPDPASEMRYYGLHVFFNSWFLCCCFRISTLQKSSSLSSLRKEASEVVGLQVKPPVEGNNFATLPPKSPSHGGTGDEDSFGTRKARSSFGRGFFKIKNNKRTASAPNLAETEKGSADHLDLAGLPPRPKEADSLQMTPPSPDSRKKARGIKKLFGRLKRSQSTTFNPDDMSETEFKRGGTRATAGPRLGWSRDLGQSHNELDTPFAKWTKEQVCNWLQDQGLGSYINNGRHWILSGQTLLQASQQDLEKELGIKHPLHRKKLQLALQALGSEEENNHGKLDYHWVTRWLDDIGLPQYKTQFDEGKVDGRMLHYMTVDDLLSLKVISVLHHLSIKRAIQVLRINNFEPNCLRRRPSDENNVTPSEVTQWTNHRVMEWLRSVDLAEYAPNLRGSGVHGGLMVLEPRFNVETMAQLLNIPPNKTLLRRHLATHFNLLVGQEAQQQKREAMEAPDYVLLTATAKPKKLTFSNFGSLRKKKQDDVEEYVCPMELGRASGSGSKKGFKPGLDIRVYDDDDLDRLEQMEDSEGTVRQIGAFSEGINNLTHMLKEDEMFKDFATRSPSTSITDEDSNV</sequence>
<evidence type="ECO:0000256" key="3">
    <source>
        <dbReference type="ARBA" id="ARBA00022737"/>
    </source>
</evidence>
<dbReference type="FunFam" id="1.10.150.50:FF:000007">
    <property type="entry name" value="Liprin-beta-1 isoform 1"/>
    <property type="match status" value="1"/>
</dbReference>
<feature type="compositionally biased region" description="Basic and acidic residues" evidence="7">
    <location>
        <begin position="496"/>
        <end position="506"/>
    </location>
</feature>
<dbReference type="InterPro" id="IPR037619">
    <property type="entry name" value="LIPB1/2_SAM_3rd"/>
</dbReference>
<feature type="region of interest" description="Disordered" evidence="7">
    <location>
        <begin position="296"/>
        <end position="340"/>
    </location>
</feature>
<evidence type="ECO:0000313" key="9">
    <source>
        <dbReference type="EMBL" id="NXL78913.1"/>
    </source>
</evidence>
<feature type="compositionally biased region" description="Polar residues" evidence="7">
    <location>
        <begin position="308"/>
        <end position="323"/>
    </location>
</feature>
<dbReference type="SUPFAM" id="SSF47769">
    <property type="entry name" value="SAM/Pointed domain"/>
    <property type="match status" value="3"/>
</dbReference>
<dbReference type="CDD" id="cd09566">
    <property type="entry name" value="SAM_liprin-beta1_2_repeat2"/>
    <property type="match status" value="1"/>
</dbReference>
<dbReference type="InterPro" id="IPR058914">
    <property type="entry name" value="LIPB1/2_CC"/>
</dbReference>
<dbReference type="GO" id="GO:0007528">
    <property type="term" value="P:neuromuscular junction development"/>
    <property type="evidence" value="ECO:0007669"/>
    <property type="project" value="TreeGrafter"/>
</dbReference>
<keyword evidence="3" id="KW-0677">Repeat</keyword>
<protein>
    <submittedName>
        <fullName evidence="9">LIPB1 protein</fullName>
    </submittedName>
</protein>
<keyword evidence="10" id="KW-1185">Reference proteome</keyword>
<gene>
    <name evidence="9" type="primary">Ppfibp1</name>
    <name evidence="9" type="ORF">LEPASP_R00689</name>
</gene>
<feature type="domain" description="SAM" evidence="8">
    <location>
        <begin position="594"/>
        <end position="658"/>
    </location>
</feature>
<dbReference type="Pfam" id="PF00536">
    <property type="entry name" value="SAM_1"/>
    <property type="match status" value="2"/>
</dbReference>
<dbReference type="InterPro" id="IPR013761">
    <property type="entry name" value="SAM/pointed_sf"/>
</dbReference>
<dbReference type="Pfam" id="PF07647">
    <property type="entry name" value="SAM_2"/>
    <property type="match status" value="1"/>
</dbReference>
<dbReference type="SUPFAM" id="SSF144266">
    <property type="entry name" value="MPN010-like"/>
    <property type="match status" value="1"/>
</dbReference>
<dbReference type="InterPro" id="IPR037618">
    <property type="entry name" value="LIPB1/2_SAM_2nd"/>
</dbReference>
<dbReference type="PROSITE" id="PS50105">
    <property type="entry name" value="SAM_DOMAIN"/>
    <property type="match status" value="2"/>
</dbReference>
<dbReference type="PANTHER" id="PTHR12587:SF16">
    <property type="entry name" value="LIPRIN-BETA-1"/>
    <property type="match status" value="1"/>
</dbReference>
<feature type="coiled-coil region" evidence="6">
    <location>
        <begin position="180"/>
        <end position="288"/>
    </location>
</feature>
<evidence type="ECO:0000256" key="6">
    <source>
        <dbReference type="SAM" id="Coils"/>
    </source>
</evidence>
<feature type="domain" description="SAM" evidence="8">
    <location>
        <begin position="671"/>
        <end position="729"/>
    </location>
</feature>
<dbReference type="InterPro" id="IPR001660">
    <property type="entry name" value="SAM"/>
</dbReference>
<evidence type="ECO:0000256" key="5">
    <source>
        <dbReference type="ARBA" id="ARBA00060046"/>
    </source>
</evidence>
<dbReference type="PANTHER" id="PTHR12587">
    <property type="entry name" value="LAR INTERACTING PROTEIN LIP -RELATED PROTEIN"/>
    <property type="match status" value="1"/>
</dbReference>
<feature type="non-terminal residue" evidence="9">
    <location>
        <position position="1"/>
    </location>
</feature>
<feature type="region of interest" description="Disordered" evidence="7">
    <location>
        <begin position="547"/>
        <end position="581"/>
    </location>
</feature>
<dbReference type="OrthoDB" id="6516566at2759"/>